<feature type="transmembrane region" description="Helical" evidence="1">
    <location>
        <begin position="181"/>
        <end position="199"/>
    </location>
</feature>
<name>A0A9D0ZI77_9FIRM</name>
<proteinExistence type="predicted"/>
<keyword evidence="1" id="KW-1133">Transmembrane helix</keyword>
<keyword evidence="1" id="KW-0472">Membrane</keyword>
<evidence type="ECO:0000256" key="1">
    <source>
        <dbReference type="SAM" id="Phobius"/>
    </source>
</evidence>
<keyword evidence="1" id="KW-0812">Transmembrane</keyword>
<dbReference type="Pfam" id="PF09515">
    <property type="entry name" value="Thia_YuaJ"/>
    <property type="match status" value="1"/>
</dbReference>
<accession>A0A9D0ZI77</accession>
<gene>
    <name evidence="2" type="ORF">IAD32_05565</name>
</gene>
<protein>
    <submittedName>
        <fullName evidence="2">Energy-coupled thiamine transporter ThiT</fullName>
    </submittedName>
</protein>
<evidence type="ECO:0000313" key="3">
    <source>
        <dbReference type="Proteomes" id="UP000886787"/>
    </source>
</evidence>
<dbReference type="GO" id="GO:0015234">
    <property type="term" value="F:thiamine transmembrane transporter activity"/>
    <property type="evidence" value="ECO:0007669"/>
    <property type="project" value="InterPro"/>
</dbReference>
<dbReference type="EMBL" id="DVFW01000026">
    <property type="protein sequence ID" value="HIQ80739.1"/>
    <property type="molecule type" value="Genomic_DNA"/>
</dbReference>
<feature type="transmembrane region" description="Helical" evidence="1">
    <location>
        <begin position="57"/>
        <end position="77"/>
    </location>
</feature>
<comment type="caution">
    <text evidence="2">The sequence shown here is derived from an EMBL/GenBank/DDBJ whole genome shotgun (WGS) entry which is preliminary data.</text>
</comment>
<feature type="transmembrane region" description="Helical" evidence="1">
    <location>
        <begin position="83"/>
        <end position="103"/>
    </location>
</feature>
<dbReference type="GO" id="GO:0005886">
    <property type="term" value="C:plasma membrane"/>
    <property type="evidence" value="ECO:0007669"/>
    <property type="project" value="InterPro"/>
</dbReference>
<dbReference type="Proteomes" id="UP000886787">
    <property type="component" value="Unassembled WGS sequence"/>
</dbReference>
<reference evidence="2" key="2">
    <citation type="journal article" date="2021" name="PeerJ">
        <title>Extensive microbial diversity within the chicken gut microbiome revealed by metagenomics and culture.</title>
        <authorList>
            <person name="Gilroy R."/>
            <person name="Ravi A."/>
            <person name="Getino M."/>
            <person name="Pursley I."/>
            <person name="Horton D.L."/>
            <person name="Alikhan N.F."/>
            <person name="Baker D."/>
            <person name="Gharbi K."/>
            <person name="Hall N."/>
            <person name="Watson M."/>
            <person name="Adriaenssens E.M."/>
            <person name="Foster-Nyarko E."/>
            <person name="Jarju S."/>
            <person name="Secka A."/>
            <person name="Antonio M."/>
            <person name="Oren A."/>
            <person name="Chaudhuri R.R."/>
            <person name="La Ragione R."/>
            <person name="Hildebrand F."/>
            <person name="Pallen M.J."/>
        </authorList>
    </citation>
    <scope>NUCLEOTIDE SEQUENCE</scope>
    <source>
        <strain evidence="2">ChiSjej1B19-3389</strain>
    </source>
</reference>
<dbReference type="Gene3D" id="1.10.1760.20">
    <property type="match status" value="1"/>
</dbReference>
<organism evidence="2 3">
    <name type="scientific">Candidatus Scatavimonas merdigallinarum</name>
    <dbReference type="NCBI Taxonomy" id="2840914"/>
    <lineage>
        <taxon>Bacteria</taxon>
        <taxon>Bacillati</taxon>
        <taxon>Bacillota</taxon>
        <taxon>Clostridia</taxon>
        <taxon>Eubacteriales</taxon>
        <taxon>Oscillospiraceae</taxon>
        <taxon>Oscillospiraceae incertae sedis</taxon>
        <taxon>Candidatus Scatavimonas</taxon>
    </lineage>
</organism>
<dbReference type="InterPro" id="IPR012651">
    <property type="entry name" value="Thia_Transptr_ThiT"/>
</dbReference>
<reference evidence="2" key="1">
    <citation type="submission" date="2020-10" db="EMBL/GenBank/DDBJ databases">
        <authorList>
            <person name="Gilroy R."/>
        </authorList>
    </citation>
    <scope>NUCLEOTIDE SEQUENCE</scope>
    <source>
        <strain evidence="2">ChiSjej1B19-3389</strain>
    </source>
</reference>
<sequence length="214" mass="23075">MNKKTLRLVTSGVLIALGTVLSMIKVFDLPYGGSITLFSMVPVMVLGYMYGVRWGLLCGTVFGVLQAVLGATTSQAFAGLTGFNIVLMAFLDYIAAFAVLGLAGMFKRVIKRPTLSFALGAVVTGLLRYLCHFLSGFILWGSYAEWFFGDVMANSTGAYILDNFTGDMLAMLYSLIYNGSYMLPETVISLVAAVVLMSIRPVRKQILSGAPVQA</sequence>
<feature type="transmembrane region" description="Helical" evidence="1">
    <location>
        <begin position="115"/>
        <end position="140"/>
    </location>
</feature>
<feature type="transmembrane region" description="Helical" evidence="1">
    <location>
        <begin position="32"/>
        <end position="50"/>
    </location>
</feature>
<dbReference type="AlphaFoldDB" id="A0A9D0ZI77"/>
<evidence type="ECO:0000313" key="2">
    <source>
        <dbReference type="EMBL" id="HIQ80739.1"/>
    </source>
</evidence>